<feature type="transmembrane region" description="Helical" evidence="1">
    <location>
        <begin position="93"/>
        <end position="112"/>
    </location>
</feature>
<dbReference type="Proteomes" id="UP001210865">
    <property type="component" value="Chromosome"/>
</dbReference>
<proteinExistence type="predicted"/>
<feature type="transmembrane region" description="Helical" evidence="1">
    <location>
        <begin position="5"/>
        <end position="20"/>
    </location>
</feature>
<keyword evidence="1" id="KW-0812">Transmembrane</keyword>
<name>A0ABY7NQE9_9SPHN</name>
<reference evidence="2 3" key="1">
    <citation type="submission" date="2022-12" db="EMBL/GenBank/DDBJ databases">
        <title>Sphingomonas abieness sp. nov., an endophytic bacterium isolated from Abies koreana.</title>
        <authorList>
            <person name="Jiang L."/>
            <person name="Lee J."/>
        </authorList>
    </citation>
    <scope>NUCLEOTIDE SEQUENCE [LARGE SCALE GENOMIC DNA]</scope>
    <source>
        <strain evidence="3">PAMB 00755</strain>
    </source>
</reference>
<feature type="transmembrane region" description="Helical" evidence="1">
    <location>
        <begin position="124"/>
        <end position="146"/>
    </location>
</feature>
<dbReference type="InterPro" id="IPR058247">
    <property type="entry name" value="DUF1453"/>
</dbReference>
<dbReference type="RefSeq" id="WP_270077417.1">
    <property type="nucleotide sequence ID" value="NZ_CP115174.1"/>
</dbReference>
<evidence type="ECO:0000256" key="1">
    <source>
        <dbReference type="SAM" id="Phobius"/>
    </source>
</evidence>
<feature type="transmembrane region" description="Helical" evidence="1">
    <location>
        <begin position="55"/>
        <end position="73"/>
    </location>
</feature>
<protein>
    <submittedName>
        <fullName evidence="2">DUF1453 family protein</fullName>
    </submittedName>
</protein>
<dbReference type="Pfam" id="PF07301">
    <property type="entry name" value="DUF1453"/>
    <property type="match status" value="1"/>
</dbReference>
<gene>
    <name evidence="2" type="ORF">PBT88_01070</name>
</gene>
<keyword evidence="1" id="KW-1133">Transmembrane helix</keyword>
<organism evidence="2 3">
    <name type="scientific">Sphingomonas abietis</name>
    <dbReference type="NCBI Taxonomy" id="3012344"/>
    <lineage>
        <taxon>Bacteria</taxon>
        <taxon>Pseudomonadati</taxon>
        <taxon>Pseudomonadota</taxon>
        <taxon>Alphaproteobacteria</taxon>
        <taxon>Sphingomonadales</taxon>
        <taxon>Sphingomonadaceae</taxon>
        <taxon>Sphingomonas</taxon>
    </lineage>
</organism>
<dbReference type="EMBL" id="CP115174">
    <property type="protein sequence ID" value="WBO22777.1"/>
    <property type="molecule type" value="Genomic_DNA"/>
</dbReference>
<keyword evidence="1" id="KW-0472">Membrane</keyword>
<sequence>MQYVVPAVIILLVVGIRLWRMRGARRLRLETLWILPALYAVFVIGMFATHPPTPIGFAAAAAALVIGGGIGWYRGTMMRISVDPETHALSQQASPLAVLLLVGLLLVRRVAMEEMGGTGLNAQIAIDVLMAFALGLIATTRIEMLLRARRLLREARASGLSQTFR</sequence>
<keyword evidence="3" id="KW-1185">Reference proteome</keyword>
<evidence type="ECO:0000313" key="2">
    <source>
        <dbReference type="EMBL" id="WBO22777.1"/>
    </source>
</evidence>
<evidence type="ECO:0000313" key="3">
    <source>
        <dbReference type="Proteomes" id="UP001210865"/>
    </source>
</evidence>
<feature type="transmembrane region" description="Helical" evidence="1">
    <location>
        <begin position="32"/>
        <end position="49"/>
    </location>
</feature>
<accession>A0ABY7NQE9</accession>